<name>A0A5B2V3S9_9PSED</name>
<dbReference type="CDD" id="cd14744">
    <property type="entry name" value="PAAR_CT_2"/>
    <property type="match status" value="1"/>
</dbReference>
<reference evidence="1 4" key="2">
    <citation type="submission" date="2019-09" db="EMBL/GenBank/DDBJ databases">
        <title>Draft genome sequence of Pseudomonas brenneri CCUG 51514(T).</title>
        <authorList>
            <person name="Tunovic T."/>
            <person name="Pineiro-Iglesias B."/>
            <person name="Unosson C."/>
            <person name="Inganas E."/>
            <person name="Ohlen M."/>
            <person name="Cardew S."/>
            <person name="Jensie-Markopoulos S."/>
            <person name="Salva-Serra F."/>
            <person name="Jaen-Luchoro D."/>
            <person name="Svensson-Stadler L."/>
            <person name="Chun J."/>
            <person name="Moore E."/>
        </authorList>
    </citation>
    <scope>NUCLEOTIDE SEQUENCE [LARGE SCALE GENOMIC DNA]</scope>
    <source>
        <strain evidence="1 4">CCUG 51514</strain>
    </source>
</reference>
<dbReference type="SMR" id="A0A5B2V3S9"/>
<evidence type="ECO:0000313" key="4">
    <source>
        <dbReference type="Proteomes" id="UP000325296"/>
    </source>
</evidence>
<dbReference type="RefSeq" id="WP_090291083.1">
    <property type="nucleotide sequence ID" value="NZ_BMNU01000001.1"/>
</dbReference>
<evidence type="ECO:0000313" key="2">
    <source>
        <dbReference type="EMBL" id="SDU92623.1"/>
    </source>
</evidence>
<dbReference type="EMBL" id="VUOL01000001">
    <property type="protein sequence ID" value="KAA2233541.1"/>
    <property type="molecule type" value="Genomic_DNA"/>
</dbReference>
<dbReference type="AlphaFoldDB" id="A0A5B2V3S9"/>
<proteinExistence type="predicted"/>
<dbReference type="Gene3D" id="2.60.200.60">
    <property type="match status" value="1"/>
</dbReference>
<dbReference type="Pfam" id="PF05488">
    <property type="entry name" value="PAAR_motif"/>
    <property type="match status" value="1"/>
</dbReference>
<evidence type="ECO:0000313" key="3">
    <source>
        <dbReference type="Proteomes" id="UP000199620"/>
    </source>
</evidence>
<sequence>MKGIICIGDKTTGGGTVLSGSVDMIFRGLGAARQGDLVDCPVSGHGRTVIAEGHPVFRDNGVPVAFHGHRCACGCALISSLPEASAT</sequence>
<gene>
    <name evidence="1" type="ORF">F1720_00500</name>
    <name evidence="2" type="ORF">SAMN04490181_1651</name>
</gene>
<organism evidence="1 4">
    <name type="scientific">Pseudomonas brenneri</name>
    <dbReference type="NCBI Taxonomy" id="129817"/>
    <lineage>
        <taxon>Bacteria</taxon>
        <taxon>Pseudomonadati</taxon>
        <taxon>Pseudomonadota</taxon>
        <taxon>Gammaproteobacteria</taxon>
        <taxon>Pseudomonadales</taxon>
        <taxon>Pseudomonadaceae</taxon>
        <taxon>Pseudomonas</taxon>
    </lineage>
</organism>
<dbReference type="OrthoDB" id="6860016at2"/>
<dbReference type="Proteomes" id="UP000325296">
    <property type="component" value="Unassembled WGS sequence"/>
</dbReference>
<dbReference type="Proteomes" id="UP000199620">
    <property type="component" value="Chromosome I"/>
</dbReference>
<protein>
    <submittedName>
        <fullName evidence="1">PAAR domain-containing protein</fullName>
    </submittedName>
    <submittedName>
        <fullName evidence="2">Zn-binding Pro-Ala-Ala-Arg (PAAR) domain-containing protein, incolved in TypeVI secretion</fullName>
    </submittedName>
</protein>
<dbReference type="EMBL" id="LT629800">
    <property type="protein sequence ID" value="SDU92623.1"/>
    <property type="molecule type" value="Genomic_DNA"/>
</dbReference>
<evidence type="ECO:0000313" key="1">
    <source>
        <dbReference type="EMBL" id="KAA2233541.1"/>
    </source>
</evidence>
<reference evidence="2 3" key="1">
    <citation type="submission" date="2016-10" db="EMBL/GenBank/DDBJ databases">
        <authorList>
            <person name="Varghese N."/>
            <person name="Submissions S."/>
        </authorList>
    </citation>
    <scope>NUCLEOTIDE SEQUENCE [LARGE SCALE GENOMIC DNA]</scope>
    <source>
        <strain evidence="2 3">BS2771</strain>
    </source>
</reference>
<accession>A0A5B2V3S9</accession>
<keyword evidence="3" id="KW-1185">Reference proteome</keyword>
<dbReference type="InterPro" id="IPR008727">
    <property type="entry name" value="PAAR_motif"/>
</dbReference>